<evidence type="ECO:0000256" key="1">
    <source>
        <dbReference type="SAM" id="SignalP"/>
    </source>
</evidence>
<accession>A0ABT2J312</accession>
<evidence type="ECO:0000313" key="2">
    <source>
        <dbReference type="EMBL" id="MCT2581890.1"/>
    </source>
</evidence>
<proteinExistence type="predicted"/>
<protein>
    <recommendedName>
        <fullName evidence="4">Alpha/beta hydrolase</fullName>
    </recommendedName>
</protein>
<dbReference type="EMBL" id="JAFFZE010000004">
    <property type="protein sequence ID" value="MCT2581890.1"/>
    <property type="molecule type" value="Genomic_DNA"/>
</dbReference>
<dbReference type="SUPFAM" id="SSF53474">
    <property type="entry name" value="alpha/beta-Hydrolases"/>
    <property type="match status" value="1"/>
</dbReference>
<dbReference type="InterPro" id="IPR029058">
    <property type="entry name" value="AB_hydrolase_fold"/>
</dbReference>
<gene>
    <name evidence="2" type="ORF">JT362_01990</name>
</gene>
<name>A0ABT2J312_9PSEU</name>
<feature type="signal peptide" evidence="1">
    <location>
        <begin position="1"/>
        <end position="28"/>
    </location>
</feature>
<evidence type="ECO:0000313" key="3">
    <source>
        <dbReference type="Proteomes" id="UP001156441"/>
    </source>
</evidence>
<sequence length="438" mass="47475">MLRGFAVAACAGVLVLGLVAAPVRPATAGTHSVGTVVYTLGDTAFQVPEFHTLDPETGMPGEVADLELTAVVHYPKHLRGQHPLVVLSHGMWETCADRAAGEAWDDAFRQVTGSDAVEDPVELERLYAIMGEAQESLTRWPCEPGTPPMPSYRGYDYLGRALARQGIVAVSISANGVNAGELGQPADIARAELIDEHLRMWRDLVATGGGELAGRFTDPDTGRPAHVDFTGRIDLTNVGTVGHSRGGRGVMRHAADKHRADWPAGVEVKGVVPLAPASYYAPDPDAPENLDYRVTDIPFAAMTGGCDYSTYGGPDYVDNARGRNTVPIYLWDVHGASHNFLNTQWSPSSGQVMAYDDVQRADDSLSPSRPRPGHCLADGDRVDRQLTERQQRLVTAAYVTAFFRRHLLGDTRFDPMLTGREHPLDRITPVDVEAVPPR</sequence>
<dbReference type="Gene3D" id="3.40.50.1820">
    <property type="entry name" value="alpha/beta hydrolase"/>
    <property type="match status" value="1"/>
</dbReference>
<reference evidence="2 3" key="1">
    <citation type="submission" date="2021-02" db="EMBL/GenBank/DDBJ databases">
        <title>Actinophytocola xerophila sp. nov., isolated from soil of cotton cropping field.</title>
        <authorList>
            <person name="Huang R."/>
            <person name="Chen X."/>
            <person name="Ge X."/>
            <person name="Liu W."/>
        </authorList>
    </citation>
    <scope>NUCLEOTIDE SEQUENCE [LARGE SCALE GENOMIC DNA]</scope>
    <source>
        <strain evidence="2 3">S1-96</strain>
    </source>
</reference>
<keyword evidence="1" id="KW-0732">Signal</keyword>
<feature type="chain" id="PRO_5047529758" description="Alpha/beta hydrolase" evidence="1">
    <location>
        <begin position="29"/>
        <end position="438"/>
    </location>
</feature>
<dbReference type="RefSeq" id="WP_260189247.1">
    <property type="nucleotide sequence ID" value="NZ_JAFFZE010000004.1"/>
</dbReference>
<evidence type="ECO:0008006" key="4">
    <source>
        <dbReference type="Google" id="ProtNLM"/>
    </source>
</evidence>
<keyword evidence="3" id="KW-1185">Reference proteome</keyword>
<comment type="caution">
    <text evidence="2">The sequence shown here is derived from an EMBL/GenBank/DDBJ whole genome shotgun (WGS) entry which is preliminary data.</text>
</comment>
<dbReference type="Proteomes" id="UP001156441">
    <property type="component" value="Unassembled WGS sequence"/>
</dbReference>
<organism evidence="2 3">
    <name type="scientific">Actinophytocola gossypii</name>
    <dbReference type="NCBI Taxonomy" id="2812003"/>
    <lineage>
        <taxon>Bacteria</taxon>
        <taxon>Bacillati</taxon>
        <taxon>Actinomycetota</taxon>
        <taxon>Actinomycetes</taxon>
        <taxon>Pseudonocardiales</taxon>
        <taxon>Pseudonocardiaceae</taxon>
    </lineage>
</organism>